<dbReference type="RefSeq" id="WP_260192159.1">
    <property type="nucleotide sequence ID" value="NZ_JAFFZE010000014.1"/>
</dbReference>
<dbReference type="InterPro" id="IPR027383">
    <property type="entry name" value="Znf_put"/>
</dbReference>
<proteinExistence type="predicted"/>
<feature type="compositionally biased region" description="Pro residues" evidence="3">
    <location>
        <begin position="85"/>
        <end position="113"/>
    </location>
</feature>
<name>A0ABT2JAL5_9PSEU</name>
<dbReference type="Gene3D" id="1.10.10.1320">
    <property type="entry name" value="Anti-sigma factor, zinc-finger domain"/>
    <property type="match status" value="1"/>
</dbReference>
<dbReference type="Proteomes" id="UP001156441">
    <property type="component" value="Unassembled WGS sequence"/>
</dbReference>
<keyword evidence="4" id="KW-0472">Membrane</keyword>
<keyword evidence="4" id="KW-1133">Transmembrane helix</keyword>
<feature type="region of interest" description="Disordered" evidence="3">
    <location>
        <begin position="80"/>
        <end position="116"/>
    </location>
</feature>
<evidence type="ECO:0000256" key="4">
    <source>
        <dbReference type="SAM" id="Phobius"/>
    </source>
</evidence>
<feature type="transmembrane region" description="Helical" evidence="4">
    <location>
        <begin position="126"/>
        <end position="147"/>
    </location>
</feature>
<feature type="domain" description="Putative zinc-finger" evidence="5">
    <location>
        <begin position="9"/>
        <end position="36"/>
    </location>
</feature>
<organism evidence="6 7">
    <name type="scientific">Actinophytocola gossypii</name>
    <dbReference type="NCBI Taxonomy" id="2812003"/>
    <lineage>
        <taxon>Bacteria</taxon>
        <taxon>Bacillati</taxon>
        <taxon>Actinomycetota</taxon>
        <taxon>Actinomycetes</taxon>
        <taxon>Pseudonocardiales</taxon>
        <taxon>Pseudonocardiaceae</taxon>
    </lineage>
</organism>
<comment type="caution">
    <text evidence="6">The sequence shown here is derived from an EMBL/GenBank/DDBJ whole genome shotgun (WGS) entry which is preliminary data.</text>
</comment>
<keyword evidence="2" id="KW-0804">Transcription</keyword>
<evidence type="ECO:0000256" key="2">
    <source>
        <dbReference type="ARBA" id="ARBA00023163"/>
    </source>
</evidence>
<dbReference type="InterPro" id="IPR041916">
    <property type="entry name" value="Anti_sigma_zinc_sf"/>
</dbReference>
<keyword evidence="7" id="KW-1185">Reference proteome</keyword>
<gene>
    <name evidence="6" type="ORF">JT362_16685</name>
</gene>
<protein>
    <submittedName>
        <fullName evidence="6">Zf-HC2 domain-containing protein</fullName>
    </submittedName>
</protein>
<keyword evidence="4" id="KW-0812">Transmembrane</keyword>
<evidence type="ECO:0000313" key="7">
    <source>
        <dbReference type="Proteomes" id="UP001156441"/>
    </source>
</evidence>
<reference evidence="6 7" key="1">
    <citation type="submission" date="2021-02" db="EMBL/GenBank/DDBJ databases">
        <title>Actinophytocola xerophila sp. nov., isolated from soil of cotton cropping field.</title>
        <authorList>
            <person name="Huang R."/>
            <person name="Chen X."/>
            <person name="Ge X."/>
            <person name="Liu W."/>
        </authorList>
    </citation>
    <scope>NUCLEOTIDE SEQUENCE [LARGE SCALE GENOMIC DNA]</scope>
    <source>
        <strain evidence="6 7">S1-96</strain>
    </source>
</reference>
<dbReference type="Pfam" id="PF13490">
    <property type="entry name" value="zf-HC2"/>
    <property type="match status" value="1"/>
</dbReference>
<evidence type="ECO:0000256" key="1">
    <source>
        <dbReference type="ARBA" id="ARBA00023015"/>
    </source>
</evidence>
<keyword evidence="1" id="KW-0805">Transcription regulation</keyword>
<dbReference type="EMBL" id="JAFFZE010000014">
    <property type="protein sequence ID" value="MCT2584756.1"/>
    <property type="molecule type" value="Genomic_DNA"/>
</dbReference>
<accession>A0ABT2JAL5</accession>
<sequence length="256" mass="28078">MTCTQTVTLGAYLLGALEPPERYEFEAHIAGCDNCRTELVRLAPLPGMLNQISVEDFDEGLPPGELYPTAPMPIQTLAAPTPRLLAPPPELLEPPTAPQPPVTADPPAAPDTPDPAYRRRKRMWQIAAAAVVVVAVVVGGMFGWRALRHSPPAAEPGITWTATAPESDVSADVRLIDHEWGTELQITMANVPPNRECYVIVYDHYGHRQTAGWWGTDHAADEEIPASTSIQRSKIDRLEFRLDDRRTFLTVHAPVG</sequence>
<evidence type="ECO:0000313" key="6">
    <source>
        <dbReference type="EMBL" id="MCT2584756.1"/>
    </source>
</evidence>
<evidence type="ECO:0000256" key="3">
    <source>
        <dbReference type="SAM" id="MobiDB-lite"/>
    </source>
</evidence>
<evidence type="ECO:0000259" key="5">
    <source>
        <dbReference type="Pfam" id="PF13490"/>
    </source>
</evidence>